<gene>
    <name evidence="1" type="ORF">KKC1_12330</name>
</gene>
<proteinExistence type="predicted"/>
<reference evidence="2" key="1">
    <citation type="journal article" date="2017" name="Appl. Environ. Microbiol.">
        <title>Genomic Analysis of Calderihabitans maritimus KKC1, a Thermophilic, Hydrogenogenic, Carboxydotrophic Bacterium Isolated from Marine Sediment.</title>
        <authorList>
            <person name="Omae K."/>
            <person name="Yoneda Y."/>
            <person name="Fukuyama Y."/>
            <person name="Yoshida T."/>
            <person name="Sako Y."/>
        </authorList>
    </citation>
    <scope>NUCLEOTIDE SEQUENCE [LARGE SCALE GENOMIC DNA]</scope>
    <source>
        <strain evidence="2">KKC1</strain>
    </source>
</reference>
<dbReference type="Proteomes" id="UP000197032">
    <property type="component" value="Unassembled WGS sequence"/>
</dbReference>
<evidence type="ECO:0000313" key="2">
    <source>
        <dbReference type="Proteomes" id="UP000197032"/>
    </source>
</evidence>
<dbReference type="RefSeq" id="WP_192868098.1">
    <property type="nucleotide sequence ID" value="NZ_BDGJ01000051.1"/>
</dbReference>
<name>A0A1Z5HRB3_9FIRM</name>
<evidence type="ECO:0000313" key="1">
    <source>
        <dbReference type="EMBL" id="GAW92073.1"/>
    </source>
</evidence>
<sequence>MAEVKNMQFARLSDIQLQKLKEVEKEINAAQDLDNPEIYLLACVREQ</sequence>
<protein>
    <submittedName>
        <fullName evidence="1">Uncharacterized protein</fullName>
    </submittedName>
</protein>
<accession>A0A1Z5HRB3</accession>
<comment type="caution">
    <text evidence="1">The sequence shown here is derived from an EMBL/GenBank/DDBJ whole genome shotgun (WGS) entry which is preliminary data.</text>
</comment>
<dbReference type="AlphaFoldDB" id="A0A1Z5HRB3"/>
<dbReference type="EMBL" id="BDGJ01000051">
    <property type="protein sequence ID" value="GAW92073.1"/>
    <property type="molecule type" value="Genomic_DNA"/>
</dbReference>
<keyword evidence="2" id="KW-1185">Reference proteome</keyword>
<organism evidence="1 2">
    <name type="scientific">Calderihabitans maritimus</name>
    <dbReference type="NCBI Taxonomy" id="1246530"/>
    <lineage>
        <taxon>Bacteria</taxon>
        <taxon>Bacillati</taxon>
        <taxon>Bacillota</taxon>
        <taxon>Clostridia</taxon>
        <taxon>Neomoorellales</taxon>
        <taxon>Calderihabitantaceae</taxon>
        <taxon>Calderihabitans</taxon>
    </lineage>
</organism>